<comment type="caution">
    <text evidence="1">The sequence shown here is derived from an EMBL/GenBank/DDBJ whole genome shotgun (WGS) entry which is preliminary data.</text>
</comment>
<accession>A0A844FS31</accession>
<dbReference type="Proteomes" id="UP000442619">
    <property type="component" value="Unassembled WGS sequence"/>
</dbReference>
<name>A0A844FS31_9FIRM</name>
<sequence length="159" mass="18101">METELCHIHIDDDGTITINQMQSLFLSEGYIFLANAMLDIILHDASFNMKERAPSIKRFIVFYDISTRANVLRITHQLRGDILKDVAIHDFGIFTNGSMLQFPSFFHDLTCQQQALILSILLGTCMSEKEARCIELVANELYFDVVRRADALISRGLNS</sequence>
<reference evidence="1 2" key="1">
    <citation type="submission" date="2019-08" db="EMBL/GenBank/DDBJ databases">
        <title>In-depth cultivation of the pig gut microbiome towards novel bacterial diversity and tailored functional studies.</title>
        <authorList>
            <person name="Wylensek D."/>
            <person name="Hitch T.C.A."/>
            <person name="Clavel T."/>
        </authorList>
    </citation>
    <scope>NUCLEOTIDE SEQUENCE [LARGE SCALE GENOMIC DNA]</scope>
    <source>
        <strain evidence="1 2">CA-Schmier-601-WT-3</strain>
    </source>
</reference>
<gene>
    <name evidence="1" type="ORF">FYJ79_01445</name>
</gene>
<dbReference type="RefSeq" id="WP_154514214.1">
    <property type="nucleotide sequence ID" value="NZ_VUNM01000002.1"/>
</dbReference>
<dbReference type="EMBL" id="VUNM01000002">
    <property type="protein sequence ID" value="MST88272.1"/>
    <property type="molecule type" value="Genomic_DNA"/>
</dbReference>
<proteinExistence type="predicted"/>
<evidence type="ECO:0000313" key="2">
    <source>
        <dbReference type="Proteomes" id="UP000442619"/>
    </source>
</evidence>
<keyword evidence="2" id="KW-1185">Reference proteome</keyword>
<protein>
    <submittedName>
        <fullName evidence="1">Uncharacterized protein</fullName>
    </submittedName>
</protein>
<organism evidence="1 2">
    <name type="scientific">Sharpea porci</name>
    <dbReference type="NCBI Taxonomy" id="2652286"/>
    <lineage>
        <taxon>Bacteria</taxon>
        <taxon>Bacillati</taxon>
        <taxon>Bacillota</taxon>
        <taxon>Erysipelotrichia</taxon>
        <taxon>Erysipelotrichales</taxon>
        <taxon>Coprobacillaceae</taxon>
        <taxon>Sharpea</taxon>
    </lineage>
</organism>
<dbReference type="AlphaFoldDB" id="A0A844FS31"/>
<evidence type="ECO:0000313" key="1">
    <source>
        <dbReference type="EMBL" id="MST88272.1"/>
    </source>
</evidence>